<sequence>MTTTPKSASVCAMGLSGFIMTQEQQLLIEPLKTESGAHAVYTYQAQEVPKTCGVDHTMYNDSIQTKILFSTSNDEKNAFLKSRKYIELYMVADNSMYIKYNRSKRELRERIFGIVNFVNLVYKPLNIFVAL</sequence>
<dbReference type="EMBL" id="CATNWA010020958">
    <property type="protein sequence ID" value="CAI9620568.1"/>
    <property type="molecule type" value="Genomic_DNA"/>
</dbReference>
<dbReference type="PANTHER" id="PTHR11905:SF32">
    <property type="entry name" value="DISINTEGRIN AND METALLOPROTEINASE DOMAIN-CONTAINING PROTEIN 28"/>
    <property type="match status" value="1"/>
</dbReference>
<comment type="caution">
    <text evidence="2">Lacks conserved residue(s) required for the propagation of feature annotation.</text>
</comment>
<accession>A0ABN9HLV4</accession>
<feature type="domain" description="Peptidase M12B" evidence="3">
    <location>
        <begin position="84"/>
        <end position="131"/>
    </location>
</feature>
<dbReference type="PANTHER" id="PTHR11905">
    <property type="entry name" value="ADAM A DISINTEGRIN AND METALLOPROTEASE DOMAIN"/>
    <property type="match status" value="1"/>
</dbReference>
<evidence type="ECO:0000256" key="1">
    <source>
        <dbReference type="ARBA" id="ARBA00023157"/>
    </source>
</evidence>
<dbReference type="PROSITE" id="PS50215">
    <property type="entry name" value="ADAM_MEPRO"/>
    <property type="match status" value="1"/>
</dbReference>
<dbReference type="Gene3D" id="3.40.390.10">
    <property type="entry name" value="Collagenase (Catalytic Domain)"/>
    <property type="match status" value="1"/>
</dbReference>
<proteinExistence type="predicted"/>
<protein>
    <recommendedName>
        <fullName evidence="3">Peptidase M12B domain-containing protein</fullName>
    </recommendedName>
</protein>
<evidence type="ECO:0000256" key="2">
    <source>
        <dbReference type="PROSITE-ProRule" id="PRU00276"/>
    </source>
</evidence>
<name>A0ABN9HLV4_9NEOB</name>
<organism evidence="4 5">
    <name type="scientific">Staurois parvus</name>
    <dbReference type="NCBI Taxonomy" id="386267"/>
    <lineage>
        <taxon>Eukaryota</taxon>
        <taxon>Metazoa</taxon>
        <taxon>Chordata</taxon>
        <taxon>Craniata</taxon>
        <taxon>Vertebrata</taxon>
        <taxon>Euteleostomi</taxon>
        <taxon>Amphibia</taxon>
        <taxon>Batrachia</taxon>
        <taxon>Anura</taxon>
        <taxon>Neobatrachia</taxon>
        <taxon>Ranoidea</taxon>
        <taxon>Ranidae</taxon>
        <taxon>Staurois</taxon>
    </lineage>
</organism>
<dbReference type="SUPFAM" id="SSF55486">
    <property type="entry name" value="Metalloproteases ('zincins'), catalytic domain"/>
    <property type="match status" value="1"/>
</dbReference>
<evidence type="ECO:0000313" key="4">
    <source>
        <dbReference type="EMBL" id="CAI9620568.1"/>
    </source>
</evidence>
<evidence type="ECO:0000313" key="5">
    <source>
        <dbReference type="Proteomes" id="UP001162483"/>
    </source>
</evidence>
<evidence type="ECO:0000259" key="3">
    <source>
        <dbReference type="PROSITE" id="PS50215"/>
    </source>
</evidence>
<dbReference type="InterPro" id="IPR024079">
    <property type="entry name" value="MetalloPept_cat_dom_sf"/>
</dbReference>
<comment type="caution">
    <text evidence="4">The sequence shown here is derived from an EMBL/GenBank/DDBJ whole genome shotgun (WGS) entry which is preliminary data.</text>
</comment>
<keyword evidence="1" id="KW-1015">Disulfide bond</keyword>
<dbReference type="InterPro" id="IPR001590">
    <property type="entry name" value="Peptidase_M12B"/>
</dbReference>
<keyword evidence="5" id="KW-1185">Reference proteome</keyword>
<reference evidence="4" key="1">
    <citation type="submission" date="2023-05" db="EMBL/GenBank/DDBJ databases">
        <authorList>
            <person name="Stuckert A."/>
        </authorList>
    </citation>
    <scope>NUCLEOTIDE SEQUENCE</scope>
</reference>
<dbReference type="Proteomes" id="UP001162483">
    <property type="component" value="Unassembled WGS sequence"/>
</dbReference>
<feature type="non-terminal residue" evidence="4">
    <location>
        <position position="131"/>
    </location>
</feature>
<gene>
    <name evidence="4" type="ORF">SPARVUS_LOCUS16003247</name>
</gene>
<dbReference type="Pfam" id="PF01421">
    <property type="entry name" value="Reprolysin"/>
    <property type="match status" value="1"/>
</dbReference>